<feature type="non-terminal residue" evidence="2">
    <location>
        <position position="1"/>
    </location>
</feature>
<dbReference type="GO" id="GO:0045721">
    <property type="term" value="P:negative regulation of gluconeogenesis"/>
    <property type="evidence" value="ECO:0007669"/>
    <property type="project" value="TreeGrafter"/>
</dbReference>
<dbReference type="GO" id="GO:0007039">
    <property type="term" value="P:protein catabolic process in the vacuole"/>
    <property type="evidence" value="ECO:0007669"/>
    <property type="project" value="TreeGrafter"/>
</dbReference>
<dbReference type="GO" id="GO:0006623">
    <property type="term" value="P:protein targeting to vacuole"/>
    <property type="evidence" value="ECO:0007669"/>
    <property type="project" value="TreeGrafter"/>
</dbReference>
<feature type="non-terminal residue" evidence="2">
    <location>
        <position position="188"/>
    </location>
</feature>
<keyword evidence="3" id="KW-1185">Reference proteome</keyword>
<dbReference type="PANTHER" id="PTHR14534:SF3">
    <property type="entry name" value="GID COMPLEX SUBUNIT 4 HOMOLOG"/>
    <property type="match status" value="1"/>
</dbReference>
<sequence>TSILKPGATFSGYQESGRQRYEVQVKLLEVDLNSSTLSGFLTIHNLTDAHPLMVTFFKGEVVGPHFSFETRHASWETSLRNDIQHWARFTPWRKLDIDISNDAENADYYQHRALQNEYLFMRWKELFLYPDFNISGVKGASFAGFYYLSLNQVSGNITGLYFHRSSDMFQQLNLSFVPDAGMSATYEY</sequence>
<dbReference type="GeneID" id="30178865"/>
<reference evidence="2 3" key="1">
    <citation type="journal article" date="2016" name="Proc. Natl. Acad. Sci. U.S.A.">
        <title>Comparative genomics of biotechnologically important yeasts.</title>
        <authorList>
            <person name="Riley R."/>
            <person name="Haridas S."/>
            <person name="Wolfe K.H."/>
            <person name="Lopes M.R."/>
            <person name="Hittinger C.T."/>
            <person name="Goeker M."/>
            <person name="Salamov A.A."/>
            <person name="Wisecaver J.H."/>
            <person name="Long T.M."/>
            <person name="Calvey C.H."/>
            <person name="Aerts A.L."/>
            <person name="Barry K.W."/>
            <person name="Choi C."/>
            <person name="Clum A."/>
            <person name="Coughlan A.Y."/>
            <person name="Deshpande S."/>
            <person name="Douglass A.P."/>
            <person name="Hanson S.J."/>
            <person name="Klenk H.-P."/>
            <person name="LaButti K.M."/>
            <person name="Lapidus A."/>
            <person name="Lindquist E.A."/>
            <person name="Lipzen A.M."/>
            <person name="Meier-Kolthoff J.P."/>
            <person name="Ohm R.A."/>
            <person name="Otillar R.P."/>
            <person name="Pangilinan J.L."/>
            <person name="Peng Y."/>
            <person name="Rokas A."/>
            <person name="Rosa C.A."/>
            <person name="Scheuner C."/>
            <person name="Sibirny A.A."/>
            <person name="Slot J.C."/>
            <person name="Stielow J.B."/>
            <person name="Sun H."/>
            <person name="Kurtzman C.P."/>
            <person name="Blackwell M."/>
            <person name="Grigoriev I.V."/>
            <person name="Jeffries T.W."/>
        </authorList>
    </citation>
    <scope>NUCLEOTIDE SEQUENCE [LARGE SCALE GENOMIC DNA]</scope>
    <source>
        <strain evidence="2 3">NRRL Y-2026</strain>
    </source>
</reference>
<dbReference type="PANTHER" id="PTHR14534">
    <property type="entry name" value="VACUOLAR IMPORT AND DEGRADATION PROTEIN 24"/>
    <property type="match status" value="1"/>
</dbReference>
<evidence type="ECO:0000256" key="1">
    <source>
        <dbReference type="ARBA" id="ARBA00061469"/>
    </source>
</evidence>
<evidence type="ECO:0000313" key="3">
    <source>
        <dbReference type="Proteomes" id="UP000094455"/>
    </source>
</evidence>
<organism evidence="2 3">
    <name type="scientific">Pichia membranifaciens NRRL Y-2026</name>
    <dbReference type="NCBI Taxonomy" id="763406"/>
    <lineage>
        <taxon>Eukaryota</taxon>
        <taxon>Fungi</taxon>
        <taxon>Dikarya</taxon>
        <taxon>Ascomycota</taxon>
        <taxon>Saccharomycotina</taxon>
        <taxon>Pichiomycetes</taxon>
        <taxon>Pichiales</taxon>
        <taxon>Pichiaceae</taxon>
        <taxon>Pichia</taxon>
    </lineage>
</organism>
<gene>
    <name evidence="2" type="ORF">PICMEDRAFT_20971</name>
</gene>
<dbReference type="OrthoDB" id="62at2759"/>
<protein>
    <submittedName>
        <fullName evidence="2">Uncharacterized protein</fullName>
    </submittedName>
</protein>
<dbReference type="Proteomes" id="UP000094455">
    <property type="component" value="Unassembled WGS sequence"/>
</dbReference>
<dbReference type="STRING" id="763406.A0A1E3NJ16"/>
<dbReference type="InterPro" id="IPR018618">
    <property type="entry name" value="GID4/10-like"/>
</dbReference>
<proteinExistence type="inferred from homology"/>
<dbReference type="GO" id="GO:0034657">
    <property type="term" value="C:GID complex"/>
    <property type="evidence" value="ECO:0007669"/>
    <property type="project" value="TreeGrafter"/>
</dbReference>
<name>A0A1E3NJ16_9ASCO</name>
<dbReference type="EMBL" id="KV454004">
    <property type="protein sequence ID" value="ODQ46101.1"/>
    <property type="molecule type" value="Genomic_DNA"/>
</dbReference>
<comment type="similarity">
    <text evidence="1">Belongs to the GID4/VID24 family.</text>
</comment>
<dbReference type="RefSeq" id="XP_019017214.1">
    <property type="nucleotide sequence ID" value="XM_019162178.1"/>
</dbReference>
<dbReference type="GO" id="GO:0005773">
    <property type="term" value="C:vacuole"/>
    <property type="evidence" value="ECO:0007669"/>
    <property type="project" value="GOC"/>
</dbReference>
<dbReference type="AlphaFoldDB" id="A0A1E3NJ16"/>
<accession>A0A1E3NJ16</accession>
<dbReference type="GO" id="GO:0043161">
    <property type="term" value="P:proteasome-mediated ubiquitin-dependent protein catabolic process"/>
    <property type="evidence" value="ECO:0007669"/>
    <property type="project" value="TreeGrafter"/>
</dbReference>
<evidence type="ECO:0000313" key="2">
    <source>
        <dbReference type="EMBL" id="ODQ46101.1"/>
    </source>
</evidence>
<dbReference type="Pfam" id="PF09783">
    <property type="entry name" value="Vac_ImportDeg"/>
    <property type="match status" value="1"/>
</dbReference>